<dbReference type="EMBL" id="LAZR01003249">
    <property type="protein sequence ID" value="KKN20359.1"/>
    <property type="molecule type" value="Genomic_DNA"/>
</dbReference>
<comment type="caution">
    <text evidence="1">The sequence shown here is derived from an EMBL/GenBank/DDBJ whole genome shotgun (WGS) entry which is preliminary data.</text>
</comment>
<name>A0A0F9NR00_9ZZZZ</name>
<accession>A0A0F9NR00</accession>
<organism evidence="1">
    <name type="scientific">marine sediment metagenome</name>
    <dbReference type="NCBI Taxonomy" id="412755"/>
    <lineage>
        <taxon>unclassified sequences</taxon>
        <taxon>metagenomes</taxon>
        <taxon>ecological metagenomes</taxon>
    </lineage>
</organism>
<gene>
    <name evidence="1" type="ORF">LCGC14_0936360</name>
</gene>
<evidence type="ECO:0000313" key="1">
    <source>
        <dbReference type="EMBL" id="KKN20359.1"/>
    </source>
</evidence>
<dbReference type="AlphaFoldDB" id="A0A0F9NR00"/>
<protein>
    <submittedName>
        <fullName evidence="1">Uncharacterized protein</fullName>
    </submittedName>
</protein>
<sequence>MNIWRWLTSENYRNRRYFRAGPDLKRATATKRYLVGTRFQSAGMNCRYACAGEALKKGELVEANLSGRLVIGEPLPEGKEINELIYGDVKGARKVDRLGEGILGWPMVDVKKRHYCWLREPPIGAEFEKEDRQASV</sequence>
<reference evidence="1" key="1">
    <citation type="journal article" date="2015" name="Nature">
        <title>Complex archaea that bridge the gap between prokaryotes and eukaryotes.</title>
        <authorList>
            <person name="Spang A."/>
            <person name="Saw J.H."/>
            <person name="Jorgensen S.L."/>
            <person name="Zaremba-Niedzwiedzka K."/>
            <person name="Martijn J."/>
            <person name="Lind A.E."/>
            <person name="van Eijk R."/>
            <person name="Schleper C."/>
            <person name="Guy L."/>
            <person name="Ettema T.J."/>
        </authorList>
    </citation>
    <scope>NUCLEOTIDE SEQUENCE</scope>
</reference>
<proteinExistence type="predicted"/>